<accession>A0A5C2S434</accession>
<dbReference type="OrthoDB" id="2748698at2759"/>
<evidence type="ECO:0000313" key="3">
    <source>
        <dbReference type="Proteomes" id="UP000313359"/>
    </source>
</evidence>
<feature type="region of interest" description="Disordered" evidence="1">
    <location>
        <begin position="143"/>
        <end position="172"/>
    </location>
</feature>
<organism evidence="2 3">
    <name type="scientific">Lentinus tigrinus ALCF2SS1-6</name>
    <dbReference type="NCBI Taxonomy" id="1328759"/>
    <lineage>
        <taxon>Eukaryota</taxon>
        <taxon>Fungi</taxon>
        <taxon>Dikarya</taxon>
        <taxon>Basidiomycota</taxon>
        <taxon>Agaricomycotina</taxon>
        <taxon>Agaricomycetes</taxon>
        <taxon>Polyporales</taxon>
        <taxon>Polyporaceae</taxon>
        <taxon>Lentinus</taxon>
    </lineage>
</organism>
<sequence>MPKSRVNRKDPGIDIEELSRQKARYFQIHAEETHYLAADPTARDKAIAKLYQNPEVKTGFPCAETLLGPDGDPDAFLKAVDNVLENPDRSIDQRVFRFHVAASGLLVFNKHTLTNALGDRRDLRLKVNVRSRQIYREWMSKNLPSPSSGLSAPPIPAPVPLTPPTSRLTSTSMKPITSDYAEEILAQGDDILEMKFLHGANAPDSGSWEVDSLVKKKGGKVQYNVLFENCPDAIPHDVDGMRVLLLDSHILH</sequence>
<name>A0A5C2S434_9APHY</name>
<evidence type="ECO:0000256" key="1">
    <source>
        <dbReference type="SAM" id="MobiDB-lite"/>
    </source>
</evidence>
<protein>
    <submittedName>
        <fullName evidence="2">Uncharacterized protein</fullName>
    </submittedName>
</protein>
<evidence type="ECO:0000313" key="2">
    <source>
        <dbReference type="EMBL" id="RPD58277.1"/>
    </source>
</evidence>
<dbReference type="AlphaFoldDB" id="A0A5C2S434"/>
<proteinExistence type="predicted"/>
<reference evidence="2" key="1">
    <citation type="journal article" date="2018" name="Genome Biol. Evol.">
        <title>Genomics and development of Lentinus tigrinus, a white-rot wood-decaying mushroom with dimorphic fruiting bodies.</title>
        <authorList>
            <person name="Wu B."/>
            <person name="Xu Z."/>
            <person name="Knudson A."/>
            <person name="Carlson A."/>
            <person name="Chen N."/>
            <person name="Kovaka S."/>
            <person name="LaButti K."/>
            <person name="Lipzen A."/>
            <person name="Pennachio C."/>
            <person name="Riley R."/>
            <person name="Schakwitz W."/>
            <person name="Umezawa K."/>
            <person name="Ohm R.A."/>
            <person name="Grigoriev I.V."/>
            <person name="Nagy L.G."/>
            <person name="Gibbons J."/>
            <person name="Hibbett D."/>
        </authorList>
    </citation>
    <scope>NUCLEOTIDE SEQUENCE [LARGE SCALE GENOMIC DNA]</scope>
    <source>
        <strain evidence="2">ALCF2SS1-6</strain>
    </source>
</reference>
<dbReference type="EMBL" id="ML122276">
    <property type="protein sequence ID" value="RPD58277.1"/>
    <property type="molecule type" value="Genomic_DNA"/>
</dbReference>
<dbReference type="Proteomes" id="UP000313359">
    <property type="component" value="Unassembled WGS sequence"/>
</dbReference>
<feature type="compositionally biased region" description="Pro residues" evidence="1">
    <location>
        <begin position="153"/>
        <end position="163"/>
    </location>
</feature>
<keyword evidence="3" id="KW-1185">Reference proteome</keyword>
<feature type="compositionally biased region" description="Low complexity" evidence="1">
    <location>
        <begin position="143"/>
        <end position="152"/>
    </location>
</feature>
<gene>
    <name evidence="2" type="ORF">L227DRAFT_654961</name>
</gene>